<protein>
    <submittedName>
        <fullName evidence="13">LITAF domain-containing protein</fullName>
    </submittedName>
</protein>
<dbReference type="GO" id="GO:0008270">
    <property type="term" value="F:zinc ion binding"/>
    <property type="evidence" value="ECO:0007669"/>
    <property type="project" value="TreeGrafter"/>
</dbReference>
<sequence>MVNGAGESNTHPAPPPSYGQHYFYICFSALKLLIEIPEATVGSSTNPGGVTQTSGKFGPFPPMPQPSGNPSYQPQTTNPTLSPPSGMSSVPQPQAIPVIVGVPVFGSHPCNMTCPMCHKTIVTETQTRAGLLAFIICGVLLLFGCVSLFYCYYYCCDYFH</sequence>
<comment type="similarity">
    <text evidence="4">Belongs to the CDIP1/LITAF family.</text>
</comment>
<reference evidence="11 12" key="2">
    <citation type="submission" date="2018-11" db="EMBL/GenBank/DDBJ databases">
        <authorList>
            <consortium name="Pathogen Informatics"/>
        </authorList>
    </citation>
    <scope>NUCLEOTIDE SEQUENCE [LARGE SCALE GENOMIC DNA]</scope>
</reference>
<evidence type="ECO:0000313" key="12">
    <source>
        <dbReference type="Proteomes" id="UP000271098"/>
    </source>
</evidence>
<dbReference type="GO" id="GO:0031902">
    <property type="term" value="C:late endosome membrane"/>
    <property type="evidence" value="ECO:0007669"/>
    <property type="project" value="UniProtKB-SubCell"/>
</dbReference>
<feature type="domain" description="LITAF" evidence="10">
    <location>
        <begin position="94"/>
        <end position="160"/>
    </location>
</feature>
<dbReference type="InterPro" id="IPR006629">
    <property type="entry name" value="LITAF"/>
</dbReference>
<keyword evidence="6" id="KW-0862">Zinc</keyword>
<accession>A0A183DNW2</accession>
<evidence type="ECO:0000256" key="4">
    <source>
        <dbReference type="ARBA" id="ARBA00005975"/>
    </source>
</evidence>
<dbReference type="WBParaSite" id="GPUH_0001041601-mRNA-1">
    <property type="protein sequence ID" value="GPUH_0001041601-mRNA-1"/>
    <property type="gene ID" value="GPUH_0001041601"/>
</dbReference>
<dbReference type="PANTHER" id="PTHR23292">
    <property type="entry name" value="LIPOPOLYSACCHARIDE-INDUCED TUMOR NECROSIS FACTOR-ALPHA FACTOR"/>
    <property type="match status" value="1"/>
</dbReference>
<evidence type="ECO:0000256" key="8">
    <source>
        <dbReference type="SAM" id="MobiDB-lite"/>
    </source>
</evidence>
<evidence type="ECO:0000259" key="10">
    <source>
        <dbReference type="PROSITE" id="PS51837"/>
    </source>
</evidence>
<comment type="subcellular location">
    <subcellularLocation>
        <location evidence="2">Endosome membrane</location>
        <topology evidence="2">Peripheral membrane protein</topology>
    </subcellularLocation>
    <subcellularLocation>
        <location evidence="1">Late endosome membrane</location>
    </subcellularLocation>
    <subcellularLocation>
        <location evidence="3">Lysosome membrane</location>
        <topology evidence="3">Peripheral membrane protein</topology>
        <orientation evidence="3">Cytoplasmic side</orientation>
    </subcellularLocation>
</comment>
<dbReference type="Proteomes" id="UP000271098">
    <property type="component" value="Unassembled WGS sequence"/>
</dbReference>
<dbReference type="PROSITE" id="PS51837">
    <property type="entry name" value="LITAF"/>
    <property type="match status" value="1"/>
</dbReference>
<feature type="transmembrane region" description="Helical" evidence="9">
    <location>
        <begin position="131"/>
        <end position="155"/>
    </location>
</feature>
<evidence type="ECO:0000256" key="1">
    <source>
        <dbReference type="ARBA" id="ARBA00004414"/>
    </source>
</evidence>
<evidence type="ECO:0000256" key="6">
    <source>
        <dbReference type="ARBA" id="ARBA00022833"/>
    </source>
</evidence>
<dbReference type="InterPro" id="IPR037519">
    <property type="entry name" value="LITAF_fam"/>
</dbReference>
<evidence type="ECO:0000256" key="2">
    <source>
        <dbReference type="ARBA" id="ARBA00004481"/>
    </source>
</evidence>
<evidence type="ECO:0000313" key="13">
    <source>
        <dbReference type="WBParaSite" id="GPUH_0001041601-mRNA-1"/>
    </source>
</evidence>
<feature type="compositionally biased region" description="Polar residues" evidence="8">
    <location>
        <begin position="68"/>
        <end position="90"/>
    </location>
</feature>
<keyword evidence="9" id="KW-0812">Transmembrane</keyword>
<evidence type="ECO:0000256" key="9">
    <source>
        <dbReference type="SAM" id="Phobius"/>
    </source>
</evidence>
<proteinExistence type="inferred from homology"/>
<dbReference type="GO" id="GO:0005765">
    <property type="term" value="C:lysosomal membrane"/>
    <property type="evidence" value="ECO:0007669"/>
    <property type="project" value="UniProtKB-SubCell"/>
</dbReference>
<evidence type="ECO:0000256" key="7">
    <source>
        <dbReference type="ARBA" id="ARBA00023136"/>
    </source>
</evidence>
<organism evidence="13">
    <name type="scientific">Gongylonema pulchrum</name>
    <dbReference type="NCBI Taxonomy" id="637853"/>
    <lineage>
        <taxon>Eukaryota</taxon>
        <taxon>Metazoa</taxon>
        <taxon>Ecdysozoa</taxon>
        <taxon>Nematoda</taxon>
        <taxon>Chromadorea</taxon>
        <taxon>Rhabditida</taxon>
        <taxon>Spirurina</taxon>
        <taxon>Spiruromorpha</taxon>
        <taxon>Spiruroidea</taxon>
        <taxon>Gongylonematidae</taxon>
        <taxon>Gongylonema</taxon>
    </lineage>
</organism>
<keyword evidence="5" id="KW-0479">Metal-binding</keyword>
<dbReference type="PANTHER" id="PTHR23292:SF6">
    <property type="entry name" value="FI16602P1-RELATED"/>
    <property type="match status" value="1"/>
</dbReference>
<evidence type="ECO:0000256" key="3">
    <source>
        <dbReference type="ARBA" id="ARBA00004630"/>
    </source>
</evidence>
<keyword evidence="12" id="KW-1185">Reference proteome</keyword>
<evidence type="ECO:0000256" key="5">
    <source>
        <dbReference type="ARBA" id="ARBA00022723"/>
    </source>
</evidence>
<dbReference type="Pfam" id="PF10601">
    <property type="entry name" value="zf-LITAF-like"/>
    <property type="match status" value="1"/>
</dbReference>
<keyword evidence="9" id="KW-1133">Transmembrane helix</keyword>
<dbReference type="OrthoDB" id="5852176at2759"/>
<feature type="region of interest" description="Disordered" evidence="8">
    <location>
        <begin position="41"/>
        <end position="90"/>
    </location>
</feature>
<reference evidence="13" key="1">
    <citation type="submission" date="2016-06" db="UniProtKB">
        <authorList>
            <consortium name="WormBaseParasite"/>
        </authorList>
    </citation>
    <scope>IDENTIFICATION</scope>
</reference>
<evidence type="ECO:0000313" key="11">
    <source>
        <dbReference type="EMBL" id="VDN17397.1"/>
    </source>
</evidence>
<name>A0A183DNW2_9BILA</name>
<keyword evidence="7 9" id="KW-0472">Membrane</keyword>
<gene>
    <name evidence="11" type="ORF">GPUH_LOCUS10403</name>
</gene>
<feature type="compositionally biased region" description="Polar residues" evidence="8">
    <location>
        <begin position="41"/>
        <end position="55"/>
    </location>
</feature>
<dbReference type="AlphaFoldDB" id="A0A183DNW2"/>
<dbReference type="EMBL" id="UYRT01077957">
    <property type="protein sequence ID" value="VDN17397.1"/>
    <property type="molecule type" value="Genomic_DNA"/>
</dbReference>